<dbReference type="EMBL" id="CAKKLH010000035">
    <property type="protein sequence ID" value="CAH0100382.1"/>
    <property type="molecule type" value="Genomic_DNA"/>
</dbReference>
<dbReference type="CDD" id="cd23767">
    <property type="entry name" value="IQCD"/>
    <property type="match status" value="1"/>
</dbReference>
<dbReference type="Gene3D" id="1.20.5.190">
    <property type="match status" value="1"/>
</dbReference>
<feature type="compositionally biased region" description="Polar residues" evidence="1">
    <location>
        <begin position="22"/>
        <end position="32"/>
    </location>
</feature>
<keyword evidence="3" id="KW-1185">Reference proteome</keyword>
<dbReference type="SMART" id="SM00015">
    <property type="entry name" value="IQ"/>
    <property type="match status" value="1"/>
</dbReference>
<sequence length="138" mass="15005">MGCADSKSAGLTNTITSVASATSNNCTNNGQQHSRDHSNFQTHIVVDESTSAGHNTIAEEEDAAVKIQAFYRGYQTRRDLADKREKELYGPGGKPAGKKKKGTQNPKPTAPLPPLQHQQPVTDLQQTPTTLNFETKQK</sequence>
<proteinExistence type="predicted"/>
<name>A0A8J2WDG6_9CRUS</name>
<comment type="caution">
    <text evidence="2">The sequence shown here is derived from an EMBL/GenBank/DDBJ whole genome shotgun (WGS) entry which is preliminary data.</text>
</comment>
<evidence type="ECO:0000256" key="1">
    <source>
        <dbReference type="SAM" id="MobiDB-lite"/>
    </source>
</evidence>
<dbReference type="PROSITE" id="PS50096">
    <property type="entry name" value="IQ"/>
    <property type="match status" value="1"/>
</dbReference>
<organism evidence="2 3">
    <name type="scientific">Daphnia galeata</name>
    <dbReference type="NCBI Taxonomy" id="27404"/>
    <lineage>
        <taxon>Eukaryota</taxon>
        <taxon>Metazoa</taxon>
        <taxon>Ecdysozoa</taxon>
        <taxon>Arthropoda</taxon>
        <taxon>Crustacea</taxon>
        <taxon>Branchiopoda</taxon>
        <taxon>Diplostraca</taxon>
        <taxon>Cladocera</taxon>
        <taxon>Anomopoda</taxon>
        <taxon>Daphniidae</taxon>
        <taxon>Daphnia</taxon>
    </lineage>
</organism>
<protein>
    <submittedName>
        <fullName evidence="2">Uncharacterized protein</fullName>
    </submittedName>
</protein>
<gene>
    <name evidence="2" type="ORF">DGAL_LOCUS2612</name>
</gene>
<evidence type="ECO:0000313" key="3">
    <source>
        <dbReference type="Proteomes" id="UP000789390"/>
    </source>
</evidence>
<feature type="compositionally biased region" description="Polar residues" evidence="1">
    <location>
        <begin position="116"/>
        <end position="138"/>
    </location>
</feature>
<feature type="compositionally biased region" description="Basic and acidic residues" evidence="1">
    <location>
        <begin position="76"/>
        <end position="88"/>
    </location>
</feature>
<feature type="region of interest" description="Disordered" evidence="1">
    <location>
        <begin position="75"/>
        <end position="138"/>
    </location>
</feature>
<dbReference type="Proteomes" id="UP000789390">
    <property type="component" value="Unassembled WGS sequence"/>
</dbReference>
<dbReference type="OrthoDB" id="6379299at2759"/>
<feature type="region of interest" description="Disordered" evidence="1">
    <location>
        <begin position="22"/>
        <end position="57"/>
    </location>
</feature>
<reference evidence="2" key="1">
    <citation type="submission" date="2021-11" db="EMBL/GenBank/DDBJ databases">
        <authorList>
            <person name="Schell T."/>
        </authorList>
    </citation>
    <scope>NUCLEOTIDE SEQUENCE</scope>
    <source>
        <strain evidence="2">M5</strain>
    </source>
</reference>
<accession>A0A8J2WDG6</accession>
<dbReference type="InterPro" id="IPR000048">
    <property type="entry name" value="IQ_motif_EF-hand-BS"/>
</dbReference>
<dbReference type="AlphaFoldDB" id="A0A8J2WDG6"/>
<evidence type="ECO:0000313" key="2">
    <source>
        <dbReference type="EMBL" id="CAH0100382.1"/>
    </source>
</evidence>
<dbReference type="Pfam" id="PF00612">
    <property type="entry name" value="IQ"/>
    <property type="match status" value="1"/>
</dbReference>